<keyword evidence="3" id="KW-1185">Reference proteome</keyword>
<comment type="caution">
    <text evidence="2">The sequence shown here is derived from an EMBL/GenBank/DDBJ whole genome shotgun (WGS) entry which is preliminary data.</text>
</comment>
<dbReference type="GO" id="GO:0016787">
    <property type="term" value="F:hydrolase activity"/>
    <property type="evidence" value="ECO:0007669"/>
    <property type="project" value="InterPro"/>
</dbReference>
<evidence type="ECO:0000313" key="2">
    <source>
        <dbReference type="EMBL" id="POS88424.1"/>
    </source>
</evidence>
<dbReference type="InterPro" id="IPR003140">
    <property type="entry name" value="PLipase/COase/thioEstase"/>
</dbReference>
<organism evidence="2 3">
    <name type="scientific">Erysiphe pulchra</name>
    <dbReference type="NCBI Taxonomy" id="225359"/>
    <lineage>
        <taxon>Eukaryota</taxon>
        <taxon>Fungi</taxon>
        <taxon>Dikarya</taxon>
        <taxon>Ascomycota</taxon>
        <taxon>Pezizomycotina</taxon>
        <taxon>Leotiomycetes</taxon>
        <taxon>Erysiphales</taxon>
        <taxon>Erysiphaceae</taxon>
        <taxon>Erysiphe</taxon>
    </lineage>
</organism>
<dbReference type="AlphaFoldDB" id="A0A2S4Q2C2"/>
<feature type="domain" description="Phospholipase/carboxylesterase/thioesterase" evidence="1">
    <location>
        <begin position="3"/>
        <end position="147"/>
    </location>
</feature>
<evidence type="ECO:0000313" key="3">
    <source>
        <dbReference type="Proteomes" id="UP000237438"/>
    </source>
</evidence>
<dbReference type="Gene3D" id="3.40.50.1820">
    <property type="entry name" value="alpha/beta hydrolase"/>
    <property type="match status" value="1"/>
</dbReference>
<dbReference type="InterPro" id="IPR029058">
    <property type="entry name" value="AB_hydrolase_fold"/>
</dbReference>
<dbReference type="SUPFAM" id="SSF53474">
    <property type="entry name" value="alpha/beta-Hydrolases"/>
    <property type="match status" value="1"/>
</dbReference>
<proteinExistence type="predicted"/>
<reference evidence="2 3" key="1">
    <citation type="submission" date="2017-10" db="EMBL/GenBank/DDBJ databases">
        <title>Development of genomic resources for the powdery mildew, Erysiphe pulchra.</title>
        <authorList>
            <person name="Wadl P.A."/>
            <person name="Mack B.M."/>
            <person name="Moore G."/>
            <person name="Beltz S.B."/>
        </authorList>
    </citation>
    <scope>NUCLEOTIDE SEQUENCE [LARGE SCALE GENOMIC DNA]</scope>
    <source>
        <strain evidence="2">Cflorida</strain>
    </source>
</reference>
<dbReference type="EMBL" id="PEDP01000003">
    <property type="protein sequence ID" value="POS88424.1"/>
    <property type="molecule type" value="Genomic_DNA"/>
</dbReference>
<evidence type="ECO:0000259" key="1">
    <source>
        <dbReference type="Pfam" id="PF02230"/>
    </source>
</evidence>
<dbReference type="Proteomes" id="UP000237438">
    <property type="component" value="Unassembled WGS sequence"/>
</dbReference>
<name>A0A2S4Q2C2_9PEZI</name>
<dbReference type="Pfam" id="PF02230">
    <property type="entry name" value="Abhydrolase_2"/>
    <property type="match status" value="1"/>
</dbReference>
<dbReference type="OrthoDB" id="437457at2759"/>
<accession>A0A2S4Q2C2</accession>
<sequence length="204" mass="22432">MALPDTVSISLRAPHIIPPFLTGSDAPAFYWSDDLLFDEQANNIDGDGGFVRATGLLEEIITVLVNRCGFKQRDLWFLGFGQGAMVALGLVAKIERAGSVGRDEFGGVVAIGAGLPKETLTWIPAKSSDSLKTPVLLCGGSNETQVTRSTITCLKDRFVNFRFIQWNKHGDGMPRNREEMLPIMEFFARRMRSRAGVPDEAIEL</sequence>
<dbReference type="STRING" id="225359.A0A2S4Q2C2"/>
<protein>
    <recommendedName>
        <fullName evidence="1">Phospholipase/carboxylesterase/thioesterase domain-containing protein</fullName>
    </recommendedName>
</protein>
<gene>
    <name evidence="2" type="ORF">EPUL_000170</name>
</gene>